<keyword evidence="6 8" id="KW-0472">Membrane</keyword>
<name>A0A7X2D4P8_9PROT</name>
<keyword evidence="10" id="KW-1185">Reference proteome</keyword>
<feature type="transmembrane region" description="Helical" evidence="8">
    <location>
        <begin position="303"/>
        <end position="322"/>
    </location>
</feature>
<evidence type="ECO:0000256" key="4">
    <source>
        <dbReference type="ARBA" id="ARBA00022692"/>
    </source>
</evidence>
<dbReference type="Pfam" id="PF00953">
    <property type="entry name" value="Glycos_transf_4"/>
    <property type="match status" value="1"/>
</dbReference>
<dbReference type="CDD" id="cd06854">
    <property type="entry name" value="GT_WbpL_WbcO_like"/>
    <property type="match status" value="1"/>
</dbReference>
<feature type="transmembrane region" description="Helical" evidence="8">
    <location>
        <begin position="184"/>
        <end position="217"/>
    </location>
</feature>
<feature type="transmembrane region" description="Helical" evidence="8">
    <location>
        <begin position="20"/>
        <end position="42"/>
    </location>
</feature>
<comment type="subcellular location">
    <subcellularLocation>
        <location evidence="1">Cell membrane</location>
        <topology evidence="1">Multi-pass membrane protein</topology>
    </subcellularLocation>
</comment>
<feature type="transmembrane region" description="Helical" evidence="8">
    <location>
        <begin position="153"/>
        <end position="172"/>
    </location>
</feature>
<dbReference type="GO" id="GO:0071555">
    <property type="term" value="P:cell wall organization"/>
    <property type="evidence" value="ECO:0007669"/>
    <property type="project" value="TreeGrafter"/>
</dbReference>
<keyword evidence="5 8" id="KW-1133">Transmembrane helix</keyword>
<keyword evidence="3 9" id="KW-0808">Transferase</keyword>
<gene>
    <name evidence="9" type="ORF">GHC57_16355</name>
</gene>
<evidence type="ECO:0000256" key="3">
    <source>
        <dbReference type="ARBA" id="ARBA00022679"/>
    </source>
</evidence>
<dbReference type="GO" id="GO:0009103">
    <property type="term" value="P:lipopolysaccharide biosynthetic process"/>
    <property type="evidence" value="ECO:0007669"/>
    <property type="project" value="TreeGrafter"/>
</dbReference>
<evidence type="ECO:0000256" key="5">
    <source>
        <dbReference type="ARBA" id="ARBA00022989"/>
    </source>
</evidence>
<keyword evidence="7" id="KW-0479">Metal-binding</keyword>
<dbReference type="PANTHER" id="PTHR22926:SF3">
    <property type="entry name" value="UNDECAPRENYL-PHOSPHATE ALPHA-N-ACETYLGLUCOSAMINYL 1-PHOSPHATE TRANSFERASE"/>
    <property type="match status" value="1"/>
</dbReference>
<evidence type="ECO:0000256" key="8">
    <source>
        <dbReference type="SAM" id="Phobius"/>
    </source>
</evidence>
<evidence type="ECO:0000313" key="9">
    <source>
        <dbReference type="EMBL" id="MQX38091.1"/>
    </source>
</evidence>
<sequence>MPPEAAGGAPLSLVSASLTSASGPLVLAVAAAVLSLIAVRLLERWLHARAVLDHPNDRSSHAVPTPRGGGLGLLAAALPLLIWDALSSGTGGPALPWVMLVGGVGLAALSWRDDLRPLPAIPRLSGHLLACYGALWALPLPGPVFQGLLPGPLDMLAAGLLWAWFVNLFNFMDGIDGISGVQTIALGTALALVAAATAVPLPVAAPLILAGAAAGFLVWNWHPARIFLGDVGSVPLGYLLGGMLLMLAAHGQWAAALIAPLYYLADATLTLLGRLARGHSPTQAHRDHAYQVAVRAGLSHARVSMVVAGLNALLVALALATAAGPLPAAVAVALAALLVGGVLSVMRWRPLWLGPVRAASGG</sequence>
<dbReference type="AlphaFoldDB" id="A0A7X2D4P8"/>
<dbReference type="GO" id="GO:0016780">
    <property type="term" value="F:phosphotransferase activity, for other substituted phosphate groups"/>
    <property type="evidence" value="ECO:0007669"/>
    <property type="project" value="InterPro"/>
</dbReference>
<feature type="transmembrane region" description="Helical" evidence="8">
    <location>
        <begin position="94"/>
        <end position="112"/>
    </location>
</feature>
<comment type="caution">
    <text evidence="9">The sequence shown here is derived from an EMBL/GenBank/DDBJ whole genome shotgun (WGS) entry which is preliminary data.</text>
</comment>
<evidence type="ECO:0000256" key="1">
    <source>
        <dbReference type="ARBA" id="ARBA00004651"/>
    </source>
</evidence>
<accession>A0A7X2D4P8</accession>
<dbReference type="PANTHER" id="PTHR22926">
    <property type="entry name" value="PHOSPHO-N-ACETYLMURAMOYL-PENTAPEPTIDE-TRANSFERASE"/>
    <property type="match status" value="1"/>
</dbReference>
<evidence type="ECO:0000256" key="2">
    <source>
        <dbReference type="ARBA" id="ARBA00022475"/>
    </source>
</evidence>
<proteinExistence type="predicted"/>
<protein>
    <submittedName>
        <fullName evidence="9">Glycosyl transferase</fullName>
    </submittedName>
</protein>
<evidence type="ECO:0000313" key="10">
    <source>
        <dbReference type="Proteomes" id="UP000434582"/>
    </source>
</evidence>
<evidence type="ECO:0000256" key="6">
    <source>
        <dbReference type="ARBA" id="ARBA00023136"/>
    </source>
</evidence>
<feature type="transmembrane region" description="Helical" evidence="8">
    <location>
        <begin position="124"/>
        <end position="141"/>
    </location>
</feature>
<dbReference type="GO" id="GO:0044038">
    <property type="term" value="P:cell wall macromolecule biosynthetic process"/>
    <property type="evidence" value="ECO:0007669"/>
    <property type="project" value="TreeGrafter"/>
</dbReference>
<feature type="transmembrane region" description="Helical" evidence="8">
    <location>
        <begin position="328"/>
        <end position="348"/>
    </location>
</feature>
<organism evidence="9 10">
    <name type="scientific">Roseospira navarrensis</name>
    <dbReference type="NCBI Taxonomy" id="140058"/>
    <lineage>
        <taxon>Bacteria</taxon>
        <taxon>Pseudomonadati</taxon>
        <taxon>Pseudomonadota</taxon>
        <taxon>Alphaproteobacteria</taxon>
        <taxon>Rhodospirillales</taxon>
        <taxon>Rhodospirillaceae</taxon>
        <taxon>Roseospira</taxon>
    </lineage>
</organism>
<feature type="binding site" evidence="7">
    <location>
        <position position="230"/>
    </location>
    <ligand>
        <name>Mg(2+)</name>
        <dbReference type="ChEBI" id="CHEBI:18420"/>
    </ligand>
</feature>
<evidence type="ECO:0000256" key="7">
    <source>
        <dbReference type="PIRSR" id="PIRSR600715-1"/>
    </source>
</evidence>
<feature type="transmembrane region" description="Helical" evidence="8">
    <location>
        <begin position="63"/>
        <end position="82"/>
    </location>
</feature>
<feature type="transmembrane region" description="Helical" evidence="8">
    <location>
        <begin position="237"/>
        <end position="264"/>
    </location>
</feature>
<dbReference type="EMBL" id="WIVE01000069">
    <property type="protein sequence ID" value="MQX38091.1"/>
    <property type="molecule type" value="Genomic_DNA"/>
</dbReference>
<dbReference type="InterPro" id="IPR000715">
    <property type="entry name" value="Glycosyl_transferase_4"/>
</dbReference>
<keyword evidence="7" id="KW-0460">Magnesium</keyword>
<keyword evidence="2" id="KW-1003">Cell membrane</keyword>
<keyword evidence="4 8" id="KW-0812">Transmembrane</keyword>
<feature type="binding site" evidence="7">
    <location>
        <position position="170"/>
    </location>
    <ligand>
        <name>Mg(2+)</name>
        <dbReference type="ChEBI" id="CHEBI:18420"/>
    </ligand>
</feature>
<dbReference type="GO" id="GO:0046872">
    <property type="term" value="F:metal ion binding"/>
    <property type="evidence" value="ECO:0007669"/>
    <property type="project" value="UniProtKB-KW"/>
</dbReference>
<comment type="cofactor">
    <cofactor evidence="7">
        <name>Mg(2+)</name>
        <dbReference type="ChEBI" id="CHEBI:18420"/>
    </cofactor>
</comment>
<dbReference type="GO" id="GO:0005886">
    <property type="term" value="C:plasma membrane"/>
    <property type="evidence" value="ECO:0007669"/>
    <property type="project" value="UniProtKB-SubCell"/>
</dbReference>
<reference evidence="9 10" key="1">
    <citation type="submission" date="2019-10" db="EMBL/GenBank/DDBJ databases">
        <title>Draft whole-genome sequence of the purple nonsulfur photosynthetic bacterium Roseospira navarrensis DSM 15114.</title>
        <authorList>
            <person name="Kyndt J.A."/>
            <person name="Meyer T.E."/>
        </authorList>
    </citation>
    <scope>NUCLEOTIDE SEQUENCE [LARGE SCALE GENOMIC DNA]</scope>
    <source>
        <strain evidence="9 10">DSM 15114</strain>
    </source>
</reference>
<dbReference type="OrthoDB" id="9783652at2"/>
<dbReference type="Proteomes" id="UP000434582">
    <property type="component" value="Unassembled WGS sequence"/>
</dbReference>